<dbReference type="Gene3D" id="1.10.1610.10">
    <property type="match status" value="1"/>
</dbReference>
<dbReference type="NCBIfam" id="TIGR03160">
    <property type="entry name" value="cobT_DBIPRT"/>
    <property type="match status" value="1"/>
</dbReference>
<evidence type="ECO:0000313" key="11">
    <source>
        <dbReference type="EMBL" id="MET7015917.1"/>
    </source>
</evidence>
<dbReference type="EC" id="2.4.2.21" evidence="3 10"/>
<dbReference type="Proteomes" id="UP001549691">
    <property type="component" value="Unassembled WGS sequence"/>
</dbReference>
<evidence type="ECO:0000256" key="2">
    <source>
        <dbReference type="ARBA" id="ARBA00007110"/>
    </source>
</evidence>
<reference evidence="11 12" key="1">
    <citation type="submission" date="2024-07" db="EMBL/GenBank/DDBJ databases">
        <title>Uliginosibacterium flavum JJ3220;KACC:17644.</title>
        <authorList>
            <person name="Kim M.K."/>
        </authorList>
    </citation>
    <scope>NUCLEOTIDE SEQUENCE [LARGE SCALE GENOMIC DNA]</scope>
    <source>
        <strain evidence="11 12">KACC:17644</strain>
    </source>
</reference>
<dbReference type="Gene3D" id="3.40.50.10210">
    <property type="match status" value="1"/>
</dbReference>
<evidence type="ECO:0000256" key="5">
    <source>
        <dbReference type="ARBA" id="ARBA00022573"/>
    </source>
</evidence>
<dbReference type="RefSeq" id="WP_354602376.1">
    <property type="nucleotide sequence ID" value="NZ_JBEWZI010000024.1"/>
</dbReference>
<sequence>MNHAFNIQPLSRELEPALQQRINTRTKPLGSLGKLEAIALQVGLIQHSITPQLSAPRMAVFAGDHGAAKAGVGAYPQEVTAQMVMNFLAGGAAINVLARQAGLDLAVVDCGVASEVPGSSRPGVEYVIARLGAGTANYLEQAAMSVTQRDAAIGQGAALVRSWHAAGCNAIGFGEMGIGNTSTASLLTHFITGADLDAVIGRGAGLDDAGLARKRGLLAQAVTRVLGQKLSALDALAEFGGFEVATMVGAFLAAAECRMLIMVDGFIVTSALLVAHAINPAVLDYCVFAHGSAEPGHVAQLNHLGAEPLLQLGMRLGEGTGAACAFPLIRAALACVNEMAGFEDAGVSEAKSGD</sequence>
<comment type="pathway">
    <text evidence="1 10">Nucleoside biosynthesis; alpha-ribazole biosynthesis; alpha-ribazole from 5,6-dimethylbenzimidazole: step 1/2.</text>
</comment>
<proteinExistence type="inferred from homology"/>
<comment type="caution">
    <text evidence="11">The sequence shown here is derived from an EMBL/GenBank/DDBJ whole genome shotgun (WGS) entry which is preliminary data.</text>
</comment>
<organism evidence="11 12">
    <name type="scientific">Uliginosibacterium flavum</name>
    <dbReference type="NCBI Taxonomy" id="1396831"/>
    <lineage>
        <taxon>Bacteria</taxon>
        <taxon>Pseudomonadati</taxon>
        <taxon>Pseudomonadota</taxon>
        <taxon>Betaproteobacteria</taxon>
        <taxon>Rhodocyclales</taxon>
        <taxon>Zoogloeaceae</taxon>
        <taxon>Uliginosibacterium</taxon>
    </lineage>
</organism>
<evidence type="ECO:0000256" key="6">
    <source>
        <dbReference type="ARBA" id="ARBA00022676"/>
    </source>
</evidence>
<comment type="similarity">
    <text evidence="2 10">Belongs to the CobT family.</text>
</comment>
<evidence type="ECO:0000256" key="7">
    <source>
        <dbReference type="ARBA" id="ARBA00022679"/>
    </source>
</evidence>
<dbReference type="InterPro" id="IPR036087">
    <property type="entry name" value="Nict_dMeBzImd_PRibTrfase_sf"/>
</dbReference>
<name>A0ABV2TPR2_9RHOO</name>
<evidence type="ECO:0000256" key="10">
    <source>
        <dbReference type="HAMAP-Rule" id="MF_00230"/>
    </source>
</evidence>
<comment type="catalytic activity">
    <reaction evidence="9 10">
        <text>5,6-dimethylbenzimidazole + nicotinate beta-D-ribonucleotide = alpha-ribazole 5'-phosphate + nicotinate + H(+)</text>
        <dbReference type="Rhea" id="RHEA:11196"/>
        <dbReference type="ChEBI" id="CHEBI:15378"/>
        <dbReference type="ChEBI" id="CHEBI:15890"/>
        <dbReference type="ChEBI" id="CHEBI:32544"/>
        <dbReference type="ChEBI" id="CHEBI:57502"/>
        <dbReference type="ChEBI" id="CHEBI:57918"/>
        <dbReference type="EC" id="2.4.2.21"/>
    </reaction>
</comment>
<keyword evidence="12" id="KW-1185">Reference proteome</keyword>
<dbReference type="PANTHER" id="PTHR43463:SF1">
    <property type="entry name" value="NICOTINATE-NUCLEOTIDE--DIMETHYLBENZIMIDAZOLE PHOSPHORIBOSYLTRANSFERASE"/>
    <property type="match status" value="1"/>
</dbReference>
<comment type="function">
    <text evidence="10">Catalyzes the synthesis of alpha-ribazole-5'-phosphate from nicotinate mononucleotide (NAMN) and 5,6-dimethylbenzimidazole (DMB).</text>
</comment>
<evidence type="ECO:0000256" key="3">
    <source>
        <dbReference type="ARBA" id="ARBA00011991"/>
    </source>
</evidence>
<dbReference type="HAMAP" id="MF_00230">
    <property type="entry name" value="CobT"/>
    <property type="match status" value="1"/>
</dbReference>
<dbReference type="InterPro" id="IPR003200">
    <property type="entry name" value="Nict_dMeBzImd_PRibTrfase"/>
</dbReference>
<evidence type="ECO:0000256" key="1">
    <source>
        <dbReference type="ARBA" id="ARBA00005049"/>
    </source>
</evidence>
<protein>
    <recommendedName>
        <fullName evidence="4 10">Nicotinate-nucleotide--dimethylbenzimidazole phosphoribosyltransferase</fullName>
        <shortName evidence="10">NN:DBI PRT</shortName>
        <ecNumber evidence="3 10">2.4.2.21</ecNumber>
    </recommendedName>
    <alternativeName>
        <fullName evidence="8 10">N(1)-alpha-phosphoribosyltransferase</fullName>
    </alternativeName>
</protein>
<keyword evidence="5 10" id="KW-0169">Cobalamin biosynthesis</keyword>
<dbReference type="PANTHER" id="PTHR43463">
    <property type="entry name" value="NICOTINATE-NUCLEOTIDE--DIMETHYLBENZIMIDAZOLE PHOSPHORIBOSYLTRANSFERASE"/>
    <property type="match status" value="1"/>
</dbReference>
<dbReference type="CDD" id="cd02439">
    <property type="entry name" value="DMB-PRT_CobT"/>
    <property type="match status" value="1"/>
</dbReference>
<accession>A0ABV2TPR2</accession>
<evidence type="ECO:0000256" key="4">
    <source>
        <dbReference type="ARBA" id="ARBA00015486"/>
    </source>
</evidence>
<dbReference type="InterPro" id="IPR023195">
    <property type="entry name" value="Nict_dMeBzImd_PRibTrfase_N"/>
</dbReference>
<keyword evidence="7 10" id="KW-0808">Transferase</keyword>
<evidence type="ECO:0000256" key="9">
    <source>
        <dbReference type="ARBA" id="ARBA00047340"/>
    </source>
</evidence>
<gene>
    <name evidence="10 11" type="primary">cobT</name>
    <name evidence="11" type="ORF">ABXR19_17130</name>
</gene>
<keyword evidence="6 10" id="KW-0328">Glycosyltransferase</keyword>
<dbReference type="EMBL" id="JBEWZI010000024">
    <property type="protein sequence ID" value="MET7015917.1"/>
    <property type="molecule type" value="Genomic_DNA"/>
</dbReference>
<dbReference type="NCBIfam" id="NF000996">
    <property type="entry name" value="PRK00105.1"/>
    <property type="match status" value="1"/>
</dbReference>
<dbReference type="InterPro" id="IPR017846">
    <property type="entry name" value="Nict_dMeBzImd_PRibTrfase_bact"/>
</dbReference>
<feature type="active site" description="Proton acceptor" evidence="10">
    <location>
        <position position="318"/>
    </location>
</feature>
<dbReference type="SUPFAM" id="SSF52733">
    <property type="entry name" value="Nicotinate mononucleotide:5,6-dimethylbenzimidazole phosphoribosyltransferase (CobT)"/>
    <property type="match status" value="1"/>
</dbReference>
<dbReference type="GO" id="GO:0008939">
    <property type="term" value="F:nicotinate-nucleotide-dimethylbenzimidazole phosphoribosyltransferase activity"/>
    <property type="evidence" value="ECO:0007669"/>
    <property type="project" value="UniProtKB-EC"/>
</dbReference>
<evidence type="ECO:0000256" key="8">
    <source>
        <dbReference type="ARBA" id="ARBA00030686"/>
    </source>
</evidence>
<dbReference type="Pfam" id="PF02277">
    <property type="entry name" value="DBI_PRT"/>
    <property type="match status" value="1"/>
</dbReference>
<evidence type="ECO:0000313" key="12">
    <source>
        <dbReference type="Proteomes" id="UP001549691"/>
    </source>
</evidence>